<proteinExistence type="predicted"/>
<keyword evidence="2" id="KW-0560">Oxidoreductase</keyword>
<dbReference type="GO" id="GO:0004497">
    <property type="term" value="F:monooxygenase activity"/>
    <property type="evidence" value="ECO:0007669"/>
    <property type="project" value="UniProtKB-KW"/>
</dbReference>
<dbReference type="Pfam" id="PF02771">
    <property type="entry name" value="Acyl-CoA_dh_N"/>
    <property type="match status" value="1"/>
</dbReference>
<dbReference type="RefSeq" id="WP_074003436.1">
    <property type="nucleotide sequence ID" value="NZ_QVIG01000001.1"/>
</dbReference>
<dbReference type="EMBL" id="QVIG01000001">
    <property type="protein sequence ID" value="RGD57612.1"/>
    <property type="molecule type" value="Genomic_DNA"/>
</dbReference>
<dbReference type="InterPro" id="IPR013786">
    <property type="entry name" value="AcylCoA_DH/ox_N"/>
</dbReference>
<gene>
    <name evidence="2" type="ORF">DR950_07250</name>
</gene>
<dbReference type="InterPro" id="IPR009100">
    <property type="entry name" value="AcylCoA_DH/oxidase_NM_dom_sf"/>
</dbReference>
<dbReference type="GO" id="GO:0050660">
    <property type="term" value="F:flavin adenine dinucleotide binding"/>
    <property type="evidence" value="ECO:0007669"/>
    <property type="project" value="InterPro"/>
</dbReference>
<keyword evidence="3" id="KW-1185">Reference proteome</keyword>
<keyword evidence="2" id="KW-0503">Monooxygenase</keyword>
<dbReference type="PANTHER" id="PTHR43884">
    <property type="entry name" value="ACYL-COA DEHYDROGENASE"/>
    <property type="match status" value="1"/>
</dbReference>
<dbReference type="GO" id="GO:0008470">
    <property type="term" value="F:3-methylbutanoyl-CoA dehydrogenase activity"/>
    <property type="evidence" value="ECO:0007669"/>
    <property type="project" value="TreeGrafter"/>
</dbReference>
<dbReference type="Gene3D" id="1.20.140.10">
    <property type="entry name" value="Butyryl-CoA Dehydrogenase, subunit A, domain 3"/>
    <property type="match status" value="1"/>
</dbReference>
<dbReference type="InterPro" id="IPR037069">
    <property type="entry name" value="AcylCoA_DH/ox_N_sf"/>
</dbReference>
<organism evidence="2 3">
    <name type="scientific">Kitasatospora xanthocidica</name>
    <dbReference type="NCBI Taxonomy" id="83382"/>
    <lineage>
        <taxon>Bacteria</taxon>
        <taxon>Bacillati</taxon>
        <taxon>Actinomycetota</taxon>
        <taxon>Actinomycetes</taxon>
        <taxon>Kitasatosporales</taxon>
        <taxon>Streptomycetaceae</taxon>
        <taxon>Kitasatospora</taxon>
    </lineage>
</organism>
<sequence>MTDTTTDAVPEAAEAWLRRAEEVAALLAPGAARRDREGTPPVREIRLLKESGLVTLLGPVEYGGAGQDWSTAFRVVRTVAAADASVGELLAHHYVWVSIAEFIGTDEKIQHIAEVSARARWFYSGSSKPRSAPLVIQDTGREMLFHGRLERVLGHPVSDITILEGFLEDGDTPISALAMSDHLGLSFEPGAEEFGLRSLAAGTVVADGANIPWTGALGHVDKTFVPRVYNTFLTPAFQLAQANALIGAARGALDAAARHAREQWSQAPLTEAAAADAARHYGALASALWAVEAFADAVGAEADALHARRRTVTEEERGRHAVRVAALAAQAGAAADAVTAGVLGAACPGGAEAAAGLDRYWRDTRARRVHEDDPGRARVVGRHLLHGEVPRPTWYA</sequence>
<evidence type="ECO:0000313" key="3">
    <source>
        <dbReference type="Proteomes" id="UP000263377"/>
    </source>
</evidence>
<dbReference type="SUPFAM" id="SSF56645">
    <property type="entry name" value="Acyl-CoA dehydrogenase NM domain-like"/>
    <property type="match status" value="1"/>
</dbReference>
<dbReference type="AlphaFoldDB" id="A0A372ZQ43"/>
<dbReference type="PANTHER" id="PTHR43884:SF12">
    <property type="entry name" value="ISOVALERYL-COA DEHYDROGENASE, MITOCHONDRIAL-RELATED"/>
    <property type="match status" value="1"/>
</dbReference>
<accession>A0A372ZQ43</accession>
<evidence type="ECO:0000313" key="2">
    <source>
        <dbReference type="EMBL" id="RGD57612.1"/>
    </source>
</evidence>
<evidence type="ECO:0000259" key="1">
    <source>
        <dbReference type="Pfam" id="PF02771"/>
    </source>
</evidence>
<comment type="caution">
    <text evidence="2">The sequence shown here is derived from an EMBL/GenBank/DDBJ whole genome shotgun (WGS) entry which is preliminary data.</text>
</comment>
<name>A0A372ZQ43_9ACTN</name>
<protein>
    <submittedName>
        <fullName evidence="2">Monooxygenase</fullName>
    </submittedName>
</protein>
<dbReference type="Gene3D" id="1.10.540.10">
    <property type="entry name" value="Acyl-CoA dehydrogenase/oxidase, N-terminal domain"/>
    <property type="match status" value="1"/>
</dbReference>
<dbReference type="PIRSF" id="PIRSF016578">
    <property type="entry name" value="HsaA"/>
    <property type="match status" value="1"/>
</dbReference>
<reference evidence="2 3" key="1">
    <citation type="submission" date="2018-08" db="EMBL/GenBank/DDBJ databases">
        <title>Diversity &amp; Physiological Properties of Lignin-Decomposing Actinobacteria from Soil.</title>
        <authorList>
            <person name="Roh S.G."/>
            <person name="Kim S.B."/>
        </authorList>
    </citation>
    <scope>NUCLEOTIDE SEQUENCE [LARGE SCALE GENOMIC DNA]</scope>
    <source>
        <strain evidence="2 3">MMS17-GH009</strain>
    </source>
</reference>
<feature type="domain" description="Acyl-CoA dehydrogenase/oxidase N-terminal" evidence="1">
    <location>
        <begin position="23"/>
        <end position="109"/>
    </location>
</feature>
<dbReference type="Proteomes" id="UP000263377">
    <property type="component" value="Unassembled WGS sequence"/>
</dbReference>
<dbReference type="GO" id="GO:0006552">
    <property type="term" value="P:L-leucine catabolic process"/>
    <property type="evidence" value="ECO:0007669"/>
    <property type="project" value="TreeGrafter"/>
</dbReference>